<comment type="subunit">
    <text evidence="3 10">Homodimer.</text>
</comment>
<dbReference type="SUPFAM" id="SSF51064">
    <property type="entry name" value="Head domain of nucleotide exchange factor GrpE"/>
    <property type="match status" value="1"/>
</dbReference>
<keyword evidence="6 10" id="KW-0143">Chaperone</keyword>
<dbReference type="Gene3D" id="2.30.22.10">
    <property type="entry name" value="Head domain of nucleotide exchange factor GrpE"/>
    <property type="match status" value="1"/>
</dbReference>
<dbReference type="NCBIfam" id="NF010748">
    <property type="entry name" value="PRK14150.1"/>
    <property type="match status" value="1"/>
</dbReference>
<dbReference type="InterPro" id="IPR009012">
    <property type="entry name" value="GrpE_head"/>
</dbReference>
<keyword evidence="4 10" id="KW-0963">Cytoplasm</keyword>
<name>A0A066RN47_9GAMM</name>
<evidence type="ECO:0000256" key="4">
    <source>
        <dbReference type="ARBA" id="ARBA00022490"/>
    </source>
</evidence>
<dbReference type="GO" id="GO:0051087">
    <property type="term" value="F:protein-folding chaperone binding"/>
    <property type="evidence" value="ECO:0007669"/>
    <property type="project" value="InterPro"/>
</dbReference>
<feature type="compositionally biased region" description="Low complexity" evidence="13">
    <location>
        <begin position="15"/>
        <end position="24"/>
    </location>
</feature>
<evidence type="ECO:0000256" key="8">
    <source>
        <dbReference type="ARBA" id="ARBA00072274"/>
    </source>
</evidence>
<dbReference type="Pfam" id="PF01025">
    <property type="entry name" value="GrpE"/>
    <property type="match status" value="1"/>
</dbReference>
<dbReference type="AlphaFoldDB" id="A0A066RN47"/>
<dbReference type="SUPFAM" id="SSF58014">
    <property type="entry name" value="Coiled-coil domain of nucleotide exchange factor GrpE"/>
    <property type="match status" value="1"/>
</dbReference>
<evidence type="ECO:0000256" key="12">
    <source>
        <dbReference type="RuleBase" id="RU004478"/>
    </source>
</evidence>
<dbReference type="PRINTS" id="PR00773">
    <property type="entry name" value="GRPEPROTEIN"/>
</dbReference>
<evidence type="ECO:0000256" key="1">
    <source>
        <dbReference type="ARBA" id="ARBA00004496"/>
    </source>
</evidence>
<evidence type="ECO:0000256" key="7">
    <source>
        <dbReference type="ARBA" id="ARBA00053401"/>
    </source>
</evidence>
<dbReference type="GO" id="GO:0051082">
    <property type="term" value="F:unfolded protein binding"/>
    <property type="evidence" value="ECO:0007669"/>
    <property type="project" value="TreeGrafter"/>
</dbReference>
<accession>A0A066RN47</accession>
<comment type="caution">
    <text evidence="14">The sequence shown here is derived from an EMBL/GenBank/DDBJ whole genome shotgun (WGS) entry which is preliminary data.</text>
</comment>
<dbReference type="EMBL" id="JMIB01000017">
    <property type="protein sequence ID" value="KDM91880.1"/>
    <property type="molecule type" value="Genomic_DNA"/>
</dbReference>
<evidence type="ECO:0000256" key="2">
    <source>
        <dbReference type="ARBA" id="ARBA00009054"/>
    </source>
</evidence>
<evidence type="ECO:0000313" key="14">
    <source>
        <dbReference type="EMBL" id="KDM91880.1"/>
    </source>
</evidence>
<dbReference type="FunFam" id="2.30.22.10:FF:000001">
    <property type="entry name" value="Protein GrpE"/>
    <property type="match status" value="1"/>
</dbReference>
<evidence type="ECO:0000256" key="13">
    <source>
        <dbReference type="SAM" id="MobiDB-lite"/>
    </source>
</evidence>
<dbReference type="GO" id="GO:0006457">
    <property type="term" value="P:protein folding"/>
    <property type="evidence" value="ECO:0007669"/>
    <property type="project" value="InterPro"/>
</dbReference>
<evidence type="ECO:0000256" key="6">
    <source>
        <dbReference type="ARBA" id="ARBA00023186"/>
    </source>
</evidence>
<dbReference type="PROSITE" id="PS01071">
    <property type="entry name" value="GRPE"/>
    <property type="match status" value="1"/>
</dbReference>
<dbReference type="InterPro" id="IPR000740">
    <property type="entry name" value="GrpE"/>
</dbReference>
<dbReference type="STRING" id="1654360.EA58_09125"/>
<keyword evidence="15" id="KW-1185">Reference proteome</keyword>
<evidence type="ECO:0000256" key="5">
    <source>
        <dbReference type="ARBA" id="ARBA00023016"/>
    </source>
</evidence>
<feature type="region of interest" description="Disordered" evidence="13">
    <location>
        <begin position="1"/>
        <end position="31"/>
    </location>
</feature>
<reference evidence="14 15" key="1">
    <citation type="submission" date="2014-04" db="EMBL/GenBank/DDBJ databases">
        <title>Draft genome sequence of Photobacterium halotolerans S2753: a solonamide, ngercheumicin and holomycin producer.</title>
        <authorList>
            <person name="Machado H.R."/>
            <person name="Gram L."/>
        </authorList>
    </citation>
    <scope>NUCLEOTIDE SEQUENCE [LARGE SCALE GENOMIC DNA]</scope>
    <source>
        <strain evidence="14 15">S2753</strain>
    </source>
</reference>
<dbReference type="CDD" id="cd00446">
    <property type="entry name" value="GrpE"/>
    <property type="match status" value="1"/>
</dbReference>
<dbReference type="GO" id="GO:0005829">
    <property type="term" value="C:cytosol"/>
    <property type="evidence" value="ECO:0007669"/>
    <property type="project" value="TreeGrafter"/>
</dbReference>
<comment type="function">
    <text evidence="7 10 11">Participates actively in the response to hyperosmotic and heat shock by preventing the aggregation of stress-denatured proteins, in association with DnaK and GrpE. It is the nucleotide exchange factor for DnaK and may function as a thermosensor. Unfolded proteins bind initially to DnaJ; upon interaction with the DnaJ-bound protein, DnaK hydrolyzes its bound ATP, resulting in the formation of a stable complex. GrpE releases ADP from DnaK; ATP binding to DnaK triggers the release of the substrate protein, thus completing the reaction cycle. Several rounds of ATP-dependent interactions between DnaJ, DnaK and GrpE are required for fully efficient folding.</text>
</comment>
<evidence type="ECO:0000313" key="15">
    <source>
        <dbReference type="Proteomes" id="UP000027192"/>
    </source>
</evidence>
<dbReference type="NCBIfam" id="NF010737">
    <property type="entry name" value="PRK14139.1"/>
    <property type="match status" value="1"/>
</dbReference>
<dbReference type="HAMAP" id="MF_01151">
    <property type="entry name" value="GrpE"/>
    <property type="match status" value="1"/>
</dbReference>
<dbReference type="Proteomes" id="UP000027192">
    <property type="component" value="Unassembled WGS sequence"/>
</dbReference>
<dbReference type="Gene3D" id="3.90.20.20">
    <property type="match status" value="1"/>
</dbReference>
<evidence type="ECO:0000256" key="11">
    <source>
        <dbReference type="RuleBase" id="RU000639"/>
    </source>
</evidence>
<organism evidence="14 15">
    <name type="scientific">Photobacterium galatheae</name>
    <dbReference type="NCBI Taxonomy" id="1654360"/>
    <lineage>
        <taxon>Bacteria</taxon>
        <taxon>Pseudomonadati</taxon>
        <taxon>Pseudomonadota</taxon>
        <taxon>Gammaproteobacteria</taxon>
        <taxon>Vibrionales</taxon>
        <taxon>Vibrionaceae</taxon>
        <taxon>Photobacterium</taxon>
    </lineage>
</organism>
<protein>
    <recommendedName>
        <fullName evidence="8 10">Protein GrpE</fullName>
    </recommendedName>
    <alternativeName>
        <fullName evidence="9 10">HSP-70 cofactor</fullName>
    </alternativeName>
</protein>
<comment type="similarity">
    <text evidence="2 10 12">Belongs to the GrpE family.</text>
</comment>
<dbReference type="RefSeq" id="WP_036751455.1">
    <property type="nucleotide sequence ID" value="NZ_JAGSGC010000001.1"/>
</dbReference>
<proteinExistence type="inferred from homology"/>
<gene>
    <name evidence="10" type="primary">grpE</name>
    <name evidence="14" type="ORF">EA58_09125</name>
</gene>
<dbReference type="OrthoDB" id="9789811at2"/>
<comment type="subcellular location">
    <subcellularLocation>
        <location evidence="1 10">Cytoplasm</location>
    </subcellularLocation>
</comment>
<evidence type="ECO:0000256" key="9">
    <source>
        <dbReference type="ARBA" id="ARBA00076414"/>
    </source>
</evidence>
<keyword evidence="5 10" id="KW-0346">Stress response</keyword>
<dbReference type="PANTHER" id="PTHR21237">
    <property type="entry name" value="GRPE PROTEIN"/>
    <property type="match status" value="1"/>
</dbReference>
<dbReference type="NCBIfam" id="NF010738">
    <property type="entry name" value="PRK14140.1"/>
    <property type="match status" value="1"/>
</dbReference>
<evidence type="ECO:0000256" key="10">
    <source>
        <dbReference type="HAMAP-Rule" id="MF_01151"/>
    </source>
</evidence>
<dbReference type="PANTHER" id="PTHR21237:SF23">
    <property type="entry name" value="GRPE PROTEIN HOMOLOG, MITOCHONDRIAL"/>
    <property type="match status" value="1"/>
</dbReference>
<dbReference type="GO" id="GO:0042803">
    <property type="term" value="F:protein homodimerization activity"/>
    <property type="evidence" value="ECO:0007669"/>
    <property type="project" value="InterPro"/>
</dbReference>
<evidence type="ECO:0000256" key="3">
    <source>
        <dbReference type="ARBA" id="ARBA00011738"/>
    </source>
</evidence>
<sequence>MSKKDEVLQEEELQQEQMASAEAEQVAEELSPEALALSRIEELEAALAASEAKVKDQQDAVLRARADIENMRRRSEQEIDKARKFALEKFAGELLPVIDNMERALEVADKNDETIKPMVEGVELTLKTMTDTVEKFGLKAINPLGETFNPEFHQAMSMQESAEHAPNTVMMVLQKGYELNGRVVRPAMVMVAKAAPGSNVDTQA</sequence>
<dbReference type="GO" id="GO:0000774">
    <property type="term" value="F:adenyl-nucleotide exchange factor activity"/>
    <property type="evidence" value="ECO:0007669"/>
    <property type="project" value="InterPro"/>
</dbReference>
<dbReference type="InterPro" id="IPR013805">
    <property type="entry name" value="GrpE_CC"/>
</dbReference>